<sequence length="87" mass="9929">MGKRHPQKNTAAHIETTMTQQRMRIRKNLGQLMQETSRQTYTVNIHVLTTEEMAAEIVSTIRTTGMARSDAIRHILKTGLAQIKKEP</sequence>
<accession>A0AAE4SB34</accession>
<dbReference type="EMBL" id="JAWDKA010000008">
    <property type="protein sequence ID" value="MDV0442323.1"/>
    <property type="molecule type" value="Genomic_DNA"/>
</dbReference>
<evidence type="ECO:0000313" key="2">
    <source>
        <dbReference type="Proteomes" id="UP001273136"/>
    </source>
</evidence>
<reference evidence="1" key="1">
    <citation type="submission" date="2023-06" db="EMBL/GenBank/DDBJ databases">
        <title>Genome sequence of Methancorpusculaceae sp. Ag1.</title>
        <authorList>
            <person name="Protasov E."/>
            <person name="Platt K."/>
            <person name="Poehlein A."/>
            <person name="Daniel R."/>
            <person name="Brune A."/>
        </authorList>
    </citation>
    <scope>NUCLEOTIDE SEQUENCE</scope>
    <source>
        <strain evidence="1">Ag1</strain>
    </source>
</reference>
<dbReference type="Proteomes" id="UP001273136">
    <property type="component" value="Unassembled WGS sequence"/>
</dbReference>
<proteinExistence type="predicted"/>
<keyword evidence="2" id="KW-1185">Reference proteome</keyword>
<comment type="caution">
    <text evidence="1">The sequence shown here is derived from an EMBL/GenBank/DDBJ whole genome shotgun (WGS) entry which is preliminary data.</text>
</comment>
<protein>
    <submittedName>
        <fullName evidence="1">Uncharacterized protein</fullName>
    </submittedName>
</protein>
<organism evidence="1 2">
    <name type="scientific">Methanorbis furvi</name>
    <dbReference type="NCBI Taxonomy" id="3028299"/>
    <lineage>
        <taxon>Archaea</taxon>
        <taxon>Methanobacteriati</taxon>
        <taxon>Methanobacteriota</taxon>
        <taxon>Stenosarchaea group</taxon>
        <taxon>Methanomicrobia</taxon>
        <taxon>Methanomicrobiales</taxon>
        <taxon>Methanocorpusculaceae</taxon>
        <taxon>Methanorbis</taxon>
    </lineage>
</organism>
<evidence type="ECO:0000313" key="1">
    <source>
        <dbReference type="EMBL" id="MDV0442323.1"/>
    </source>
</evidence>
<dbReference type="AlphaFoldDB" id="A0AAE4SB34"/>
<name>A0AAE4SB34_9EURY</name>
<gene>
    <name evidence="1" type="ORF">McpAg1_15580</name>
</gene>